<organism evidence="1 2">
    <name type="scientific">Kineobactrum sediminis</name>
    <dbReference type="NCBI Taxonomy" id="1905677"/>
    <lineage>
        <taxon>Bacteria</taxon>
        <taxon>Pseudomonadati</taxon>
        <taxon>Pseudomonadota</taxon>
        <taxon>Gammaproteobacteria</taxon>
        <taxon>Cellvibrionales</taxon>
        <taxon>Halieaceae</taxon>
        <taxon>Kineobactrum</taxon>
    </lineage>
</organism>
<comment type="caution">
    <text evidence="1">The sequence shown here is derived from an EMBL/GenBank/DDBJ whole genome shotgun (WGS) entry which is preliminary data.</text>
</comment>
<evidence type="ECO:0000313" key="2">
    <source>
        <dbReference type="Proteomes" id="UP000234845"/>
    </source>
</evidence>
<gene>
    <name evidence="1" type="ORF">CWI75_13615</name>
</gene>
<proteinExistence type="predicted"/>
<dbReference type="EMBL" id="PKLZ01000010">
    <property type="protein sequence ID" value="PLW81781.1"/>
    <property type="molecule type" value="Genomic_DNA"/>
</dbReference>
<sequence>MQDLQLVMHGIAVKKYATVDDICSITGLESTTVQQLLSQAVAKGRVSEVNDKYLLTPTGQIMLKSAYSKAYGSLRRDEEFVAAYEDFERINNDLKQVITEWQTIEIGGQTVANDHSDKDYDSAIIDRISDIHERVDGVLERLGRQESRLNRYREKLLSALEKAEDGDISWVSDATIESYHTVWFELHEDLLRIMGREREES</sequence>
<name>A0A2N5Y051_9GAMM</name>
<dbReference type="Proteomes" id="UP000234845">
    <property type="component" value="Unassembled WGS sequence"/>
</dbReference>
<accession>A0A2N5Y051</accession>
<dbReference type="InterPro" id="IPR036390">
    <property type="entry name" value="WH_DNA-bd_sf"/>
</dbReference>
<evidence type="ECO:0000313" key="1">
    <source>
        <dbReference type="EMBL" id="PLW81781.1"/>
    </source>
</evidence>
<dbReference type="SUPFAM" id="SSF46785">
    <property type="entry name" value="Winged helix' DNA-binding domain"/>
    <property type="match status" value="1"/>
</dbReference>
<keyword evidence="2" id="KW-1185">Reference proteome</keyword>
<dbReference type="AlphaFoldDB" id="A0A2N5Y051"/>
<dbReference type="RefSeq" id="WP_101522064.1">
    <property type="nucleotide sequence ID" value="NZ_PKLZ01000010.1"/>
</dbReference>
<dbReference type="OrthoDB" id="8895600at2"/>
<protein>
    <submittedName>
        <fullName evidence="1">Uncharacterized protein</fullName>
    </submittedName>
</protein>
<reference evidence="2" key="1">
    <citation type="submission" date="2017-11" db="EMBL/GenBank/DDBJ databases">
        <title>The draft genome sequence of Chromatocurvus sp. F02.</title>
        <authorList>
            <person name="Du Z.-J."/>
            <person name="Chang Y.-Q."/>
        </authorList>
    </citation>
    <scope>NUCLEOTIDE SEQUENCE [LARGE SCALE GENOMIC DNA]</scope>
    <source>
        <strain evidence="2">F02</strain>
    </source>
</reference>